<dbReference type="RefSeq" id="WP_210060193.1">
    <property type="nucleotide sequence ID" value="NZ_JAGGLJ010000003.1"/>
</dbReference>
<name>A0ABS4KAV5_9FIRM</name>
<dbReference type="Proteomes" id="UP001519306">
    <property type="component" value="Unassembled WGS sequence"/>
</dbReference>
<dbReference type="EMBL" id="JAGGLJ010000003">
    <property type="protein sequence ID" value="MBP2024887.1"/>
    <property type="molecule type" value="Genomic_DNA"/>
</dbReference>
<protein>
    <submittedName>
        <fullName evidence="2">Uncharacterized protein</fullName>
    </submittedName>
</protein>
<keyword evidence="3" id="KW-1185">Reference proteome</keyword>
<keyword evidence="1" id="KW-0812">Transmembrane</keyword>
<accession>A0ABS4KAV5</accession>
<reference evidence="2 3" key="1">
    <citation type="submission" date="2021-03" db="EMBL/GenBank/DDBJ databases">
        <title>Genomic Encyclopedia of Type Strains, Phase IV (KMG-IV): sequencing the most valuable type-strain genomes for metagenomic binning, comparative biology and taxonomic classification.</title>
        <authorList>
            <person name="Goeker M."/>
        </authorList>
    </citation>
    <scope>NUCLEOTIDE SEQUENCE [LARGE SCALE GENOMIC DNA]</scope>
    <source>
        <strain evidence="2 3">DSM 27563</strain>
    </source>
</reference>
<evidence type="ECO:0000313" key="3">
    <source>
        <dbReference type="Proteomes" id="UP001519306"/>
    </source>
</evidence>
<evidence type="ECO:0000256" key="1">
    <source>
        <dbReference type="SAM" id="Phobius"/>
    </source>
</evidence>
<organism evidence="2 3">
    <name type="scientific">Peptoniphilus stercorisuis</name>
    <dbReference type="NCBI Taxonomy" id="1436965"/>
    <lineage>
        <taxon>Bacteria</taxon>
        <taxon>Bacillati</taxon>
        <taxon>Bacillota</taxon>
        <taxon>Tissierellia</taxon>
        <taxon>Tissierellales</taxon>
        <taxon>Peptoniphilaceae</taxon>
        <taxon>Peptoniphilus</taxon>
    </lineage>
</organism>
<keyword evidence="1" id="KW-1133">Transmembrane helix</keyword>
<gene>
    <name evidence="2" type="ORF">J2Z71_000410</name>
</gene>
<feature type="transmembrane region" description="Helical" evidence="1">
    <location>
        <begin position="7"/>
        <end position="25"/>
    </location>
</feature>
<evidence type="ECO:0000313" key="2">
    <source>
        <dbReference type="EMBL" id="MBP2024887.1"/>
    </source>
</evidence>
<sequence>MEFIKKYKYSLIVILLLIVFGRFFFNKSMPIDNLVNSVESNSVILKYDKHDDSKIMTIDNEEDMNKLREILYGTKIKKIGRKSYVQDRDNKAFTLDFEDDLVLAFRDGKNVDITTKENGEILTRSYRVLSGLKKDEIFKLFEESTSK</sequence>
<proteinExistence type="predicted"/>
<comment type="caution">
    <text evidence="2">The sequence shown here is derived from an EMBL/GenBank/DDBJ whole genome shotgun (WGS) entry which is preliminary data.</text>
</comment>
<keyword evidence="1" id="KW-0472">Membrane</keyword>